<comment type="caution">
    <text evidence="1">The sequence shown here is derived from an EMBL/GenBank/DDBJ whole genome shotgun (WGS) entry which is preliminary data.</text>
</comment>
<reference evidence="1" key="1">
    <citation type="submission" date="2022-06" db="EMBL/GenBank/DDBJ databases">
        <authorList>
            <person name="Legras J.-L."/>
            <person name="Devillers H."/>
            <person name="Grondin C."/>
        </authorList>
    </citation>
    <scope>NUCLEOTIDE SEQUENCE</scope>
    <source>
        <strain evidence="1">CLIB 1444</strain>
    </source>
</reference>
<gene>
    <name evidence="1" type="ORF">CLIB1444_10S00408</name>
</gene>
<evidence type="ECO:0000313" key="2">
    <source>
        <dbReference type="Proteomes" id="UP001152531"/>
    </source>
</evidence>
<evidence type="ECO:0000313" key="1">
    <source>
        <dbReference type="EMBL" id="CAH6722526.1"/>
    </source>
</evidence>
<keyword evidence="2" id="KW-1185">Reference proteome</keyword>
<sequence length="587" mass="66584">MNSKLSWSNVSINIKDKCIVDNNFGSIESGKLLAIMGPSGSGKTTLLNYLSNKNKLGGTGTIKIDGTKVTDIYLNQISRYVEQEDCLIGSLTVEETIHFSGKLSGMQNRSSRNEKVNQLLEDLGLVSVKDVVIGTPIRKGISGGQKRRVSIACELITLPSVLFLDEPTSGLDSKASFEVISTIKKIAKNENIIVIMSIHQPSSTTFDLFDKVMFLSQGKTVYNDKVKSIIPYFELQDIHFNPNQNISEFVLDMINTDFNNGACNINDLHEFYLDQKGNSILEEDEEDKSGQSIFIKRNNVFKASNIYQIVVLCHRSFLKAFRDILAYHVRMLMYMGLAIMMGTVWLRLVYNQAEIQLFINAIFFSGAFMSFMSVAYIPAYLEDYNSFKRENSNGLYGPLPFILSNFLISIPFLFVTNLIFCIITFFLVNFHQTSKGFWYYVMWLFLDLIAAESLTVLLSTVFPFFVVALALTAFANGLWMSVGGFLVSEKILNVFWYYTFYWIDYQRYVFQGMMFNQFSDTIYTCGSECQCMYSSDLQSQCRIEGAAVLSSLGYSTSNVGFWVGMILVITFFMRLLTYGVLRLRSKT</sequence>
<organism evidence="1 2">
    <name type="scientific">[Candida] jaroonii</name>
    <dbReference type="NCBI Taxonomy" id="467808"/>
    <lineage>
        <taxon>Eukaryota</taxon>
        <taxon>Fungi</taxon>
        <taxon>Dikarya</taxon>
        <taxon>Ascomycota</taxon>
        <taxon>Saccharomycotina</taxon>
        <taxon>Pichiomycetes</taxon>
        <taxon>Debaryomycetaceae</taxon>
        <taxon>Yamadazyma</taxon>
    </lineage>
</organism>
<protein>
    <submittedName>
        <fullName evidence="1">Uncharacterized protein</fullName>
    </submittedName>
</protein>
<accession>A0ACA9YCQ4</accession>
<dbReference type="Proteomes" id="UP001152531">
    <property type="component" value="Unassembled WGS sequence"/>
</dbReference>
<proteinExistence type="predicted"/>
<dbReference type="EMBL" id="CALSDN010000010">
    <property type="protein sequence ID" value="CAH6722526.1"/>
    <property type="molecule type" value="Genomic_DNA"/>
</dbReference>
<name>A0ACA9YCQ4_9ASCO</name>